<dbReference type="EMBL" id="AEDR01000063">
    <property type="protein sequence ID" value="EFL55180.1"/>
    <property type="molecule type" value="Genomic_DNA"/>
</dbReference>
<dbReference type="Pfam" id="PF01661">
    <property type="entry name" value="Macro"/>
    <property type="match status" value="1"/>
</dbReference>
<dbReference type="PANTHER" id="PTHR11106">
    <property type="entry name" value="GANGLIOSIDE INDUCED DIFFERENTIATION ASSOCIATED PROTEIN 2-RELATED"/>
    <property type="match status" value="1"/>
</dbReference>
<dbReference type="InterPro" id="IPR002589">
    <property type="entry name" value="Macro_dom"/>
</dbReference>
<organism evidence="2 3">
    <name type="scientific">Veillonella atypica ACS-049-V-Sch6</name>
    <dbReference type="NCBI Taxonomy" id="866776"/>
    <lineage>
        <taxon>Bacteria</taxon>
        <taxon>Bacillati</taxon>
        <taxon>Bacillota</taxon>
        <taxon>Negativicutes</taxon>
        <taxon>Veillonellales</taxon>
        <taxon>Veillonellaceae</taxon>
        <taxon>Veillonella</taxon>
    </lineage>
</organism>
<dbReference type="Gene3D" id="3.40.220.10">
    <property type="entry name" value="Leucine Aminopeptidase, subunit E, domain 1"/>
    <property type="match status" value="1"/>
</dbReference>
<evidence type="ECO:0000259" key="1">
    <source>
        <dbReference type="PROSITE" id="PS51154"/>
    </source>
</evidence>
<dbReference type="eggNOG" id="COG2110">
    <property type="taxonomic scope" value="Bacteria"/>
</dbReference>
<dbReference type="SUPFAM" id="SSF52949">
    <property type="entry name" value="Macro domain-like"/>
    <property type="match status" value="1"/>
</dbReference>
<evidence type="ECO:0000313" key="2">
    <source>
        <dbReference type="EMBL" id="EFL55180.1"/>
    </source>
</evidence>
<feature type="domain" description="Macro" evidence="1">
    <location>
        <begin position="1"/>
        <end position="127"/>
    </location>
</feature>
<protein>
    <submittedName>
        <fullName evidence="2">Macro domain protein</fullName>
    </submittedName>
</protein>
<name>E1L914_9FIRM</name>
<dbReference type="PANTHER" id="PTHR11106:SF27">
    <property type="entry name" value="MACRO DOMAIN-CONTAINING PROTEIN"/>
    <property type="match status" value="1"/>
</dbReference>
<comment type="caution">
    <text evidence="2">The sequence shown here is derived from an EMBL/GenBank/DDBJ whole genome shotgun (WGS) entry which is preliminary data.</text>
</comment>
<dbReference type="PROSITE" id="PS51154">
    <property type="entry name" value="MACRO"/>
    <property type="match status" value="1"/>
</dbReference>
<dbReference type="AlphaFoldDB" id="E1L914"/>
<proteinExistence type="predicted"/>
<accession>E1L914</accession>
<dbReference type="InterPro" id="IPR043472">
    <property type="entry name" value="Macro_dom-like"/>
</dbReference>
<sequence>MECARMTEYMEMPEKTGVARMTYGYNLPAKHVIHTVGPIIYEKVTAKERNELVSCYRSCLQLANVYNLHSIAFCCISTGEFRFPNEEAAQIAIDTVRTYLKETNSKIQVVFNVFKDIDYDIYNKLLG</sequence>
<reference evidence="2 3" key="1">
    <citation type="submission" date="2010-08" db="EMBL/GenBank/DDBJ databases">
        <authorList>
            <person name="Durkin A.S."/>
            <person name="Madupu R."/>
            <person name="Torralba M."/>
            <person name="Gillis M."/>
            <person name="Methe B."/>
            <person name="Sutton G."/>
            <person name="Nelson K.E."/>
        </authorList>
    </citation>
    <scope>NUCLEOTIDE SEQUENCE [LARGE SCALE GENOMIC DNA]</scope>
    <source>
        <strain evidence="2 3">ACS-049-V-Sch6</strain>
    </source>
</reference>
<gene>
    <name evidence="2" type="ORF">HMPREF9321_0244</name>
</gene>
<evidence type="ECO:0000313" key="3">
    <source>
        <dbReference type="Proteomes" id="UP000004211"/>
    </source>
</evidence>
<dbReference type="Proteomes" id="UP000004211">
    <property type="component" value="Unassembled WGS sequence"/>
</dbReference>